<dbReference type="GO" id="GO:0006261">
    <property type="term" value="P:DNA-templated DNA replication"/>
    <property type="evidence" value="ECO:0007669"/>
    <property type="project" value="TreeGrafter"/>
</dbReference>
<comment type="similarity">
    <text evidence="1">Belongs to the DnaX/STICHEL family.</text>
</comment>
<dbReference type="CDD" id="cd00009">
    <property type="entry name" value="AAA"/>
    <property type="match status" value="1"/>
</dbReference>
<evidence type="ECO:0000256" key="8">
    <source>
        <dbReference type="ARBA" id="ARBA00022833"/>
    </source>
</evidence>
<proteinExistence type="inferred from homology"/>
<evidence type="ECO:0000256" key="4">
    <source>
        <dbReference type="ARBA" id="ARBA00022695"/>
    </source>
</evidence>
<feature type="compositionally biased region" description="Low complexity" evidence="12">
    <location>
        <begin position="458"/>
        <end position="473"/>
    </location>
</feature>
<feature type="compositionally biased region" description="Pro residues" evidence="12">
    <location>
        <begin position="983"/>
        <end position="992"/>
    </location>
</feature>
<keyword evidence="3" id="KW-0808">Transferase</keyword>
<evidence type="ECO:0000313" key="15">
    <source>
        <dbReference type="Proteomes" id="UP000490386"/>
    </source>
</evidence>
<accession>A0A7J5AZT8</accession>
<feature type="region of interest" description="Disordered" evidence="12">
    <location>
        <begin position="753"/>
        <end position="936"/>
    </location>
</feature>
<dbReference type="Proteomes" id="UP000490386">
    <property type="component" value="Unassembled WGS sequence"/>
</dbReference>
<dbReference type="Gene3D" id="1.10.8.60">
    <property type="match status" value="1"/>
</dbReference>
<dbReference type="EC" id="2.7.7.7" evidence="2"/>
<keyword evidence="8" id="KW-0862">Zinc</keyword>
<reference evidence="14 15" key="1">
    <citation type="submission" date="2019-09" db="EMBL/GenBank/DDBJ databases">
        <title>Phylogeny of genus Pseudoclavibacter and closely related genus.</title>
        <authorList>
            <person name="Li Y."/>
        </authorList>
    </citation>
    <scope>NUCLEOTIDE SEQUENCE [LARGE SCALE GENOMIC DNA]</scope>
    <source>
        <strain evidence="14 15">THG-MD12</strain>
    </source>
</reference>
<dbReference type="GO" id="GO:0003677">
    <property type="term" value="F:DNA binding"/>
    <property type="evidence" value="ECO:0007669"/>
    <property type="project" value="InterPro"/>
</dbReference>
<feature type="compositionally biased region" description="Low complexity" evidence="12">
    <location>
        <begin position="548"/>
        <end position="570"/>
    </location>
</feature>
<dbReference type="NCBIfam" id="TIGR02397">
    <property type="entry name" value="dnaX_nterm"/>
    <property type="match status" value="1"/>
</dbReference>
<evidence type="ECO:0000256" key="12">
    <source>
        <dbReference type="SAM" id="MobiDB-lite"/>
    </source>
</evidence>
<dbReference type="CDD" id="cd18137">
    <property type="entry name" value="HLD_clamp_pol_III_gamma_tau"/>
    <property type="match status" value="1"/>
</dbReference>
<feature type="region of interest" description="Disordered" evidence="12">
    <location>
        <begin position="969"/>
        <end position="992"/>
    </location>
</feature>
<keyword evidence="9" id="KW-0067">ATP-binding</keyword>
<evidence type="ECO:0000256" key="2">
    <source>
        <dbReference type="ARBA" id="ARBA00012417"/>
    </source>
</evidence>
<feature type="compositionally biased region" description="Low complexity" evidence="12">
    <location>
        <begin position="641"/>
        <end position="669"/>
    </location>
</feature>
<name>A0A7J5AZT8_9MICO</name>
<dbReference type="RefSeq" id="WP_151424154.1">
    <property type="nucleotide sequence ID" value="NZ_WBJX01000004.1"/>
</dbReference>
<dbReference type="FunFam" id="3.40.50.300:FF:000014">
    <property type="entry name" value="DNA polymerase III subunit gamma/tau"/>
    <property type="match status" value="1"/>
</dbReference>
<feature type="region of interest" description="Disordered" evidence="12">
    <location>
        <begin position="415"/>
        <end position="473"/>
    </location>
</feature>
<organism evidence="14 15">
    <name type="scientific">Pseudoclavibacter terrae</name>
    <dbReference type="NCBI Taxonomy" id="1530195"/>
    <lineage>
        <taxon>Bacteria</taxon>
        <taxon>Bacillati</taxon>
        <taxon>Actinomycetota</taxon>
        <taxon>Actinomycetes</taxon>
        <taxon>Micrococcales</taxon>
        <taxon>Microbacteriaceae</taxon>
        <taxon>Pseudoclavibacter</taxon>
    </lineage>
</organism>
<evidence type="ECO:0000256" key="10">
    <source>
        <dbReference type="ARBA" id="ARBA00022932"/>
    </source>
</evidence>
<dbReference type="GO" id="GO:0003887">
    <property type="term" value="F:DNA-directed DNA polymerase activity"/>
    <property type="evidence" value="ECO:0007669"/>
    <property type="project" value="UniProtKB-KW"/>
</dbReference>
<dbReference type="Pfam" id="PF22608">
    <property type="entry name" value="DNAX_ATPase_lid"/>
    <property type="match status" value="1"/>
</dbReference>
<feature type="compositionally biased region" description="Low complexity" evidence="12">
    <location>
        <begin position="415"/>
        <end position="425"/>
    </location>
</feature>
<feature type="domain" description="AAA+ ATPase" evidence="13">
    <location>
        <begin position="36"/>
        <end position="180"/>
    </location>
</feature>
<keyword evidence="6" id="KW-0479">Metal-binding</keyword>
<keyword evidence="10" id="KW-0239">DNA-directed DNA polymerase</keyword>
<keyword evidence="7" id="KW-0547">Nucleotide-binding</keyword>
<evidence type="ECO:0000256" key="6">
    <source>
        <dbReference type="ARBA" id="ARBA00022723"/>
    </source>
</evidence>
<gene>
    <name evidence="14" type="ORF">F8O03_12535</name>
</gene>
<feature type="compositionally biased region" description="Low complexity" evidence="12">
    <location>
        <begin position="877"/>
        <end position="912"/>
    </location>
</feature>
<evidence type="ECO:0000313" key="14">
    <source>
        <dbReference type="EMBL" id="KAB1637117.1"/>
    </source>
</evidence>
<dbReference type="Gene3D" id="3.40.50.300">
    <property type="entry name" value="P-loop containing nucleotide triphosphate hydrolases"/>
    <property type="match status" value="1"/>
</dbReference>
<dbReference type="InterPro" id="IPR008921">
    <property type="entry name" value="DNA_pol3_clamp-load_cplx_C"/>
</dbReference>
<dbReference type="InterPro" id="IPR003593">
    <property type="entry name" value="AAA+_ATPase"/>
</dbReference>
<feature type="compositionally biased region" description="Low complexity" evidence="12">
    <location>
        <begin position="486"/>
        <end position="538"/>
    </location>
</feature>
<evidence type="ECO:0000256" key="3">
    <source>
        <dbReference type="ARBA" id="ARBA00022679"/>
    </source>
</evidence>
<dbReference type="PANTHER" id="PTHR11669">
    <property type="entry name" value="REPLICATION FACTOR C / DNA POLYMERASE III GAMMA-TAU SUBUNIT"/>
    <property type="match status" value="1"/>
</dbReference>
<dbReference type="Pfam" id="PF13177">
    <property type="entry name" value="DNA_pol3_delta2"/>
    <property type="match status" value="1"/>
</dbReference>
<feature type="compositionally biased region" description="Low complexity" evidence="12">
    <location>
        <begin position="794"/>
        <end position="844"/>
    </location>
</feature>
<dbReference type="InterPro" id="IPR022754">
    <property type="entry name" value="DNA_pol_III_gamma-3"/>
</dbReference>
<dbReference type="Pfam" id="PF12169">
    <property type="entry name" value="DNA_pol3_gamma3"/>
    <property type="match status" value="1"/>
</dbReference>
<comment type="caution">
    <text evidence="14">The sequence shown here is derived from an EMBL/GenBank/DDBJ whole genome shotgun (WGS) entry which is preliminary data.</text>
</comment>
<protein>
    <recommendedName>
        <fullName evidence="2">DNA-directed DNA polymerase</fullName>
        <ecNumber evidence="2">2.7.7.7</ecNumber>
    </recommendedName>
</protein>
<dbReference type="EMBL" id="WBJX01000004">
    <property type="protein sequence ID" value="KAB1637117.1"/>
    <property type="molecule type" value="Genomic_DNA"/>
</dbReference>
<evidence type="ECO:0000256" key="7">
    <source>
        <dbReference type="ARBA" id="ARBA00022741"/>
    </source>
</evidence>
<feature type="region of interest" description="Disordered" evidence="12">
    <location>
        <begin position="486"/>
        <end position="669"/>
    </location>
</feature>
<dbReference type="InterPro" id="IPR012763">
    <property type="entry name" value="DNA_pol_III_sug/sutau_N"/>
</dbReference>
<comment type="catalytic activity">
    <reaction evidence="11">
        <text>DNA(n) + a 2'-deoxyribonucleoside 5'-triphosphate = DNA(n+1) + diphosphate</text>
        <dbReference type="Rhea" id="RHEA:22508"/>
        <dbReference type="Rhea" id="RHEA-COMP:17339"/>
        <dbReference type="Rhea" id="RHEA-COMP:17340"/>
        <dbReference type="ChEBI" id="CHEBI:33019"/>
        <dbReference type="ChEBI" id="CHEBI:61560"/>
        <dbReference type="ChEBI" id="CHEBI:173112"/>
        <dbReference type="EC" id="2.7.7.7"/>
    </reaction>
</comment>
<dbReference type="Gene3D" id="1.20.272.10">
    <property type="match status" value="1"/>
</dbReference>
<evidence type="ECO:0000256" key="1">
    <source>
        <dbReference type="ARBA" id="ARBA00006360"/>
    </source>
</evidence>
<dbReference type="InterPro" id="IPR045085">
    <property type="entry name" value="HLD_clamp_pol_III_gamma_tau"/>
</dbReference>
<evidence type="ECO:0000256" key="5">
    <source>
        <dbReference type="ARBA" id="ARBA00022705"/>
    </source>
</evidence>
<dbReference type="SUPFAM" id="SSF48019">
    <property type="entry name" value="post-AAA+ oligomerization domain-like"/>
    <property type="match status" value="1"/>
</dbReference>
<evidence type="ECO:0000259" key="13">
    <source>
        <dbReference type="SMART" id="SM00382"/>
    </source>
</evidence>
<keyword evidence="5" id="KW-0235">DNA replication</keyword>
<keyword evidence="4" id="KW-0548">Nucleotidyltransferase</keyword>
<keyword evidence="15" id="KW-1185">Reference proteome</keyword>
<dbReference type="GO" id="GO:0009360">
    <property type="term" value="C:DNA polymerase III complex"/>
    <property type="evidence" value="ECO:0007669"/>
    <property type="project" value="InterPro"/>
</dbReference>
<dbReference type="OrthoDB" id="9810148at2"/>
<dbReference type="InterPro" id="IPR050238">
    <property type="entry name" value="DNA_Rep/Repair_Clamp_Loader"/>
</dbReference>
<dbReference type="GO" id="GO:0046872">
    <property type="term" value="F:metal ion binding"/>
    <property type="evidence" value="ECO:0007669"/>
    <property type="project" value="UniProtKB-KW"/>
</dbReference>
<evidence type="ECO:0000256" key="9">
    <source>
        <dbReference type="ARBA" id="ARBA00022840"/>
    </source>
</evidence>
<dbReference type="AlphaFoldDB" id="A0A7J5AZT8"/>
<dbReference type="GO" id="GO:0005524">
    <property type="term" value="F:ATP binding"/>
    <property type="evidence" value="ECO:0007669"/>
    <property type="project" value="UniProtKB-KW"/>
</dbReference>
<dbReference type="PANTHER" id="PTHR11669:SF0">
    <property type="entry name" value="PROTEIN STICHEL-LIKE 2"/>
    <property type="match status" value="1"/>
</dbReference>
<evidence type="ECO:0000256" key="11">
    <source>
        <dbReference type="ARBA" id="ARBA00049244"/>
    </source>
</evidence>
<dbReference type="NCBIfam" id="NF005846">
    <property type="entry name" value="PRK07764.1-6"/>
    <property type="match status" value="1"/>
</dbReference>
<dbReference type="InterPro" id="IPR027417">
    <property type="entry name" value="P-loop_NTPase"/>
</dbReference>
<dbReference type="SMART" id="SM00382">
    <property type="entry name" value="AAA"/>
    <property type="match status" value="1"/>
</dbReference>
<dbReference type="SUPFAM" id="SSF52540">
    <property type="entry name" value="P-loop containing nucleoside triphosphate hydrolases"/>
    <property type="match status" value="1"/>
</dbReference>
<sequence>MATALYRRYRPENFAEMIGQSQVTEPLMTALRTGRVNHAYLFSGPRGCGKTSSARILARCLNCAEGPTDTPCGVCQSCVELARDGGGSLDVFEIDAASHGGVEDARELRERAILAPSRDRYKIFIIDEAHMVTSAGFNALLKVVEEPPEHVRFVFATTEPEKVIGTIRSRTHHYPFRLIPPALMLEYVEELCTSEGVTAEPGVLPLVVRAGGGSARDTLSLLDQIIAGSETGLLGYQRAAALLGFTGQELLDESIDAFADADPAAAYTAVDRVIQSGQDPRRYVEDLLERLRDLIVAKATGPGAGAVLRGLGADEVEALRVQAGRFSPAALTGIADLVNETLTEMSGVTSPKLHLELLVARILVASRADFIDSGTLLAVADAPGTSPMRLAAAAAAPAVAAPAALPASAVAAPVQESAPAAAPEPSSERQPEAQSAPRPVQNADSAPSERQAPPVTPAAPSVPSAAEPDTASAARLAAASWAAATPGSGVAPATAAPEPTVSAPQPTVPATAATVSAPAAPEPVVLAPGSSDAPADAPAEAEADADAEAAAPPVADSAADSVSGGAPASDVESAPGTETAPEIEAAALGTARDTSSAPRSAPDPDLTPAPEPASAPDVASAPETAPLSEVAPAPAPPPAPASEAAPGGAAAPAPAPAPHATAARASAEPPVFAQLRDAWPTLLERMRDLGGTHAWSVAQSVHPRDLAGDLLVFEVPSRAVLDQFRGERGATDSPSAVLRTAINEMFGITVKFQPQRPGGAATGGAGSAQAANRADEPAPAPAEPDPARGRQSDAARAQGASGGAAAPRSQAGQAGQRGRAAATPAANAEAPAAHSAQATSAAGPSSGLNWTVAKIPGQQSLPDDGPGSGWATAAIPGAGTAQGAASATRASAASAPAASAVASAPAEAPVATQTAAVDEAQAPAVPPAPKRTQRVASAPVIPGVERYGEAIVRERLGARFIGEDIIVPEPEAVELPPEDDFSAPPPPEDGGY</sequence>